<dbReference type="STRING" id="28087.Lsai_1917"/>
<dbReference type="Pfam" id="PF00171">
    <property type="entry name" value="Aldedh"/>
    <property type="match status" value="1"/>
</dbReference>
<dbReference type="PANTHER" id="PTHR42991">
    <property type="entry name" value="ALDEHYDE DEHYDROGENASE"/>
    <property type="match status" value="1"/>
</dbReference>
<proteinExistence type="inferred from homology"/>
<evidence type="ECO:0000259" key="3">
    <source>
        <dbReference type="Pfam" id="PF00171"/>
    </source>
</evidence>
<dbReference type="SUPFAM" id="SSF53720">
    <property type="entry name" value="ALDH-like"/>
    <property type="match status" value="1"/>
</dbReference>
<accession>A0A0W0YJ34</accession>
<dbReference type="eggNOG" id="COG1012">
    <property type="taxonomic scope" value="Bacteria"/>
</dbReference>
<evidence type="ECO:0000256" key="2">
    <source>
        <dbReference type="ARBA" id="ARBA00023002"/>
    </source>
</evidence>
<evidence type="ECO:0000256" key="1">
    <source>
        <dbReference type="ARBA" id="ARBA00009986"/>
    </source>
</evidence>
<dbReference type="InterPro" id="IPR051020">
    <property type="entry name" value="ALDH-related_metabolic_enz"/>
</dbReference>
<feature type="domain" description="Aldehyde dehydrogenase" evidence="3">
    <location>
        <begin position="3"/>
        <end position="457"/>
    </location>
</feature>
<evidence type="ECO:0000313" key="5">
    <source>
        <dbReference type="Proteomes" id="UP000054621"/>
    </source>
</evidence>
<dbReference type="Gene3D" id="3.40.309.10">
    <property type="entry name" value="Aldehyde Dehydrogenase, Chain A, domain 2"/>
    <property type="match status" value="1"/>
</dbReference>
<dbReference type="OrthoDB" id="9812625at2"/>
<dbReference type="Gene3D" id="3.40.605.10">
    <property type="entry name" value="Aldehyde Dehydrogenase, Chain A, domain 1"/>
    <property type="match status" value="1"/>
</dbReference>
<gene>
    <name evidence="4" type="ORF">Lsai_1917</name>
</gene>
<dbReference type="PANTHER" id="PTHR42991:SF1">
    <property type="entry name" value="ALDEHYDE DEHYDROGENASE"/>
    <property type="match status" value="1"/>
</dbReference>
<comment type="caution">
    <text evidence="4">The sequence shown here is derived from an EMBL/GenBank/DDBJ whole genome shotgun (WGS) entry which is preliminary data.</text>
</comment>
<organism evidence="4 5">
    <name type="scientific">Legionella sainthelensi</name>
    <dbReference type="NCBI Taxonomy" id="28087"/>
    <lineage>
        <taxon>Bacteria</taxon>
        <taxon>Pseudomonadati</taxon>
        <taxon>Pseudomonadota</taxon>
        <taxon>Gammaproteobacteria</taxon>
        <taxon>Legionellales</taxon>
        <taxon>Legionellaceae</taxon>
        <taxon>Legionella</taxon>
    </lineage>
</organism>
<dbReference type="EMBL" id="LNYV01000029">
    <property type="protein sequence ID" value="KTD56940.1"/>
    <property type="molecule type" value="Genomic_DNA"/>
</dbReference>
<protein>
    <submittedName>
        <fullName evidence="4">Aldehyde dehydrogenase</fullName>
    </submittedName>
</protein>
<dbReference type="InterPro" id="IPR016162">
    <property type="entry name" value="Ald_DH_N"/>
</dbReference>
<sequence length="464" mass="50888">MKKTLQIVHAFDRSLIIEIPTDDAQALEVKLNTAMSALKNRDDWLKPHERIKILRHTAQLLASQQERFAKMIAQEGGKPITDAAIEVSRAVDGINNAADELRHFAGKEIPMGLTPASEHRWAFTIKEPIGVVAAISAFNHPLNLIVHQIAPAIAVGCPVIIKPAAPTPLSCLEFVKLLRQAGLEEPWCQTLITDDNNLSEQLVIDKRISFLSFIGSAKVGWYLRSKLAPGTRCALEHGGAAPVIVDRSAHLYQTIPSLVKGGYYHAGQVCVSVQRIFVHQEIVSSFMDEFIKQIKKLRVGDPQLKETDVGPLIHPRETDRVLSWIDEAVEKGAQLFGGGRLSETTLIPAVLFNPPADTKVSQLEIFGPVTCVYEYDNLDHAISVANSLPFAFQASVFSENLAPALRAAEGLNASAVLINDHTAFRTDWMPFAGLNQSGYGIGGIPSTMKDMSQEKMIILNRKSS</sequence>
<dbReference type="AlphaFoldDB" id="A0A0W0YJ34"/>
<comment type="similarity">
    <text evidence="1">Belongs to the aldehyde dehydrogenase family.</text>
</comment>
<name>A0A0W0YJ34_9GAMM</name>
<dbReference type="InterPro" id="IPR016161">
    <property type="entry name" value="Ald_DH/histidinol_DH"/>
</dbReference>
<dbReference type="GO" id="GO:0008911">
    <property type="term" value="F:lactaldehyde dehydrogenase (NAD+) activity"/>
    <property type="evidence" value="ECO:0007669"/>
    <property type="project" value="TreeGrafter"/>
</dbReference>
<dbReference type="PATRIC" id="fig|28087.4.peg.2055"/>
<keyword evidence="2" id="KW-0560">Oxidoreductase</keyword>
<evidence type="ECO:0000313" key="4">
    <source>
        <dbReference type="EMBL" id="KTD56940.1"/>
    </source>
</evidence>
<dbReference type="InterPro" id="IPR015590">
    <property type="entry name" value="Aldehyde_DH_dom"/>
</dbReference>
<dbReference type="Proteomes" id="UP000054621">
    <property type="component" value="Unassembled WGS sequence"/>
</dbReference>
<reference evidence="4 5" key="1">
    <citation type="submission" date="2015-11" db="EMBL/GenBank/DDBJ databases">
        <title>Genomic analysis of 38 Legionella species identifies large and diverse effector repertoires.</title>
        <authorList>
            <person name="Burstein D."/>
            <person name="Amaro F."/>
            <person name="Zusman T."/>
            <person name="Lifshitz Z."/>
            <person name="Cohen O."/>
            <person name="Gilbert J.A."/>
            <person name="Pupko T."/>
            <person name="Shuman H.A."/>
            <person name="Segal G."/>
        </authorList>
    </citation>
    <scope>NUCLEOTIDE SEQUENCE [LARGE SCALE GENOMIC DNA]</scope>
    <source>
        <strain evidence="4 5">Mt.St.Helens-4</strain>
    </source>
</reference>
<dbReference type="RefSeq" id="WP_027271906.1">
    <property type="nucleotide sequence ID" value="NZ_CAAAJE010000027.1"/>
</dbReference>
<dbReference type="InterPro" id="IPR016163">
    <property type="entry name" value="Ald_DH_C"/>
</dbReference>